<dbReference type="EMBL" id="JAHWGI010001416">
    <property type="protein sequence ID" value="KAK3931000.1"/>
    <property type="molecule type" value="Genomic_DNA"/>
</dbReference>
<feature type="region of interest" description="Disordered" evidence="1">
    <location>
        <begin position="48"/>
        <end position="67"/>
    </location>
</feature>
<proteinExistence type="predicted"/>
<feature type="non-terminal residue" evidence="2">
    <location>
        <position position="1"/>
    </location>
</feature>
<sequence>PQRPQPAHLQQEVQVAAVGWPLPLPRLAHPQHQLLQRAAVGVDAIRARAPDTPSRPGPAGPRQADGLADGVLGAARALTPGLSVWLPTLRAAWRRVDLVAYVYGASKMLAWGVIGGHVRPR</sequence>
<accession>A0AAE1I0X6</accession>
<dbReference type="AlphaFoldDB" id="A0AAE1I0X6"/>
<evidence type="ECO:0000313" key="2">
    <source>
        <dbReference type="EMBL" id="KAK3931000.1"/>
    </source>
</evidence>
<name>A0AAE1I0X6_9NEOP</name>
<keyword evidence="3" id="KW-1185">Reference proteome</keyword>
<gene>
    <name evidence="2" type="ORF">KUF71_024912</name>
</gene>
<evidence type="ECO:0000256" key="1">
    <source>
        <dbReference type="SAM" id="MobiDB-lite"/>
    </source>
</evidence>
<reference evidence="2" key="2">
    <citation type="journal article" date="2023" name="BMC Genomics">
        <title>Pest status, molecular evolution, and epigenetic factors derived from the genome assembly of Frankliniella fusca, a thysanopteran phytovirus vector.</title>
        <authorList>
            <person name="Catto M.A."/>
            <person name="Labadie P.E."/>
            <person name="Jacobson A.L."/>
            <person name="Kennedy G.G."/>
            <person name="Srinivasan R."/>
            <person name="Hunt B.G."/>
        </authorList>
    </citation>
    <scope>NUCLEOTIDE SEQUENCE</scope>
    <source>
        <strain evidence="2">PL_HMW_Pooled</strain>
    </source>
</reference>
<evidence type="ECO:0000313" key="3">
    <source>
        <dbReference type="Proteomes" id="UP001219518"/>
    </source>
</evidence>
<comment type="caution">
    <text evidence="2">The sequence shown here is derived from an EMBL/GenBank/DDBJ whole genome shotgun (WGS) entry which is preliminary data.</text>
</comment>
<organism evidence="2 3">
    <name type="scientific">Frankliniella fusca</name>
    <dbReference type="NCBI Taxonomy" id="407009"/>
    <lineage>
        <taxon>Eukaryota</taxon>
        <taxon>Metazoa</taxon>
        <taxon>Ecdysozoa</taxon>
        <taxon>Arthropoda</taxon>
        <taxon>Hexapoda</taxon>
        <taxon>Insecta</taxon>
        <taxon>Pterygota</taxon>
        <taxon>Neoptera</taxon>
        <taxon>Paraneoptera</taxon>
        <taxon>Thysanoptera</taxon>
        <taxon>Terebrantia</taxon>
        <taxon>Thripoidea</taxon>
        <taxon>Thripidae</taxon>
        <taxon>Frankliniella</taxon>
    </lineage>
</organism>
<protein>
    <submittedName>
        <fullName evidence="2">Auxin response factor 19</fullName>
    </submittedName>
</protein>
<dbReference type="Proteomes" id="UP001219518">
    <property type="component" value="Unassembled WGS sequence"/>
</dbReference>
<reference evidence="2" key="1">
    <citation type="submission" date="2021-07" db="EMBL/GenBank/DDBJ databases">
        <authorList>
            <person name="Catto M.A."/>
            <person name="Jacobson A."/>
            <person name="Kennedy G."/>
            <person name="Labadie P."/>
            <person name="Hunt B.G."/>
            <person name="Srinivasan R."/>
        </authorList>
    </citation>
    <scope>NUCLEOTIDE SEQUENCE</scope>
    <source>
        <strain evidence="2">PL_HMW_Pooled</strain>
        <tissue evidence="2">Head</tissue>
    </source>
</reference>